<dbReference type="Proteomes" id="UP000265520">
    <property type="component" value="Unassembled WGS sequence"/>
</dbReference>
<proteinExistence type="predicted"/>
<dbReference type="AlphaFoldDB" id="A0A392N517"/>
<evidence type="ECO:0000313" key="2">
    <source>
        <dbReference type="Proteomes" id="UP000265520"/>
    </source>
</evidence>
<protein>
    <submittedName>
        <fullName evidence="1">Uncharacterized protein</fullName>
    </submittedName>
</protein>
<comment type="caution">
    <text evidence="1">The sequence shown here is derived from an EMBL/GenBank/DDBJ whole genome shotgun (WGS) entry which is preliminary data.</text>
</comment>
<accession>A0A392N517</accession>
<feature type="non-terminal residue" evidence="1">
    <location>
        <position position="44"/>
    </location>
</feature>
<name>A0A392N517_9FABA</name>
<keyword evidence="2" id="KW-1185">Reference proteome</keyword>
<dbReference type="EMBL" id="LXQA010027889">
    <property type="protein sequence ID" value="MCH94673.1"/>
    <property type="molecule type" value="Genomic_DNA"/>
</dbReference>
<reference evidence="1 2" key="1">
    <citation type="journal article" date="2018" name="Front. Plant Sci.">
        <title>Red Clover (Trifolium pratense) and Zigzag Clover (T. medium) - A Picture of Genomic Similarities and Differences.</title>
        <authorList>
            <person name="Dluhosova J."/>
            <person name="Istvanek J."/>
            <person name="Nedelnik J."/>
            <person name="Repkova J."/>
        </authorList>
    </citation>
    <scope>NUCLEOTIDE SEQUENCE [LARGE SCALE GENOMIC DNA]</scope>
    <source>
        <strain evidence="2">cv. 10/8</strain>
        <tissue evidence="1">Leaf</tissue>
    </source>
</reference>
<evidence type="ECO:0000313" key="1">
    <source>
        <dbReference type="EMBL" id="MCH94673.1"/>
    </source>
</evidence>
<organism evidence="1 2">
    <name type="scientific">Trifolium medium</name>
    <dbReference type="NCBI Taxonomy" id="97028"/>
    <lineage>
        <taxon>Eukaryota</taxon>
        <taxon>Viridiplantae</taxon>
        <taxon>Streptophyta</taxon>
        <taxon>Embryophyta</taxon>
        <taxon>Tracheophyta</taxon>
        <taxon>Spermatophyta</taxon>
        <taxon>Magnoliopsida</taxon>
        <taxon>eudicotyledons</taxon>
        <taxon>Gunneridae</taxon>
        <taxon>Pentapetalae</taxon>
        <taxon>rosids</taxon>
        <taxon>fabids</taxon>
        <taxon>Fabales</taxon>
        <taxon>Fabaceae</taxon>
        <taxon>Papilionoideae</taxon>
        <taxon>50 kb inversion clade</taxon>
        <taxon>NPAAA clade</taxon>
        <taxon>Hologalegina</taxon>
        <taxon>IRL clade</taxon>
        <taxon>Trifolieae</taxon>
        <taxon>Trifolium</taxon>
    </lineage>
</organism>
<sequence>MSDHYLPAIILKNVNVTYAGMMEDDDELIPDVYVAPMFPSTHNF</sequence>